<dbReference type="EMBL" id="ASPP01022715">
    <property type="protein sequence ID" value="ETO11149.1"/>
    <property type="molecule type" value="Genomic_DNA"/>
</dbReference>
<accession>X6MBA9</accession>
<evidence type="ECO:0000313" key="1">
    <source>
        <dbReference type="EMBL" id="ETO11149.1"/>
    </source>
</evidence>
<keyword evidence="2" id="KW-1185">Reference proteome</keyword>
<gene>
    <name evidence="1" type="ORF">RFI_26226</name>
</gene>
<dbReference type="AlphaFoldDB" id="X6MBA9"/>
<sequence>MANTFDNTTYYILAHCVWEELSGRLIKGTEYLYPRLVQDTTLPVWSSSIKHNTTLNEILYNYFPKDIVAVLQKKKTNKKNELNQSMVIPKAQWIDMLWYVPQFCCNAQTNDPVVLVDCTRTFSLCRYEVKSNRSHDTTYRHINSLYNYQLWTENDLTGFEDIYETCYPNRLSMTDFFFLHSPVDFKAMRRFLPRDEFDRILFESSRNTNRVQNFAFSLDVTSHRQTPISNPLILQTKQNTNTIESFKNFAANAMSSQTGRQIHTIEGAKTCCALHCKKSKLRYLLFALLTKARGKRVKEKH</sequence>
<organism evidence="1 2">
    <name type="scientific">Reticulomyxa filosa</name>
    <dbReference type="NCBI Taxonomy" id="46433"/>
    <lineage>
        <taxon>Eukaryota</taxon>
        <taxon>Sar</taxon>
        <taxon>Rhizaria</taxon>
        <taxon>Retaria</taxon>
        <taxon>Foraminifera</taxon>
        <taxon>Monothalamids</taxon>
        <taxon>Reticulomyxidae</taxon>
        <taxon>Reticulomyxa</taxon>
    </lineage>
</organism>
<name>X6MBA9_RETFI</name>
<proteinExistence type="predicted"/>
<comment type="caution">
    <text evidence="1">The sequence shown here is derived from an EMBL/GenBank/DDBJ whole genome shotgun (WGS) entry which is preliminary data.</text>
</comment>
<protein>
    <submittedName>
        <fullName evidence="1">Uncharacterized protein</fullName>
    </submittedName>
</protein>
<reference evidence="1 2" key="1">
    <citation type="journal article" date="2013" name="Curr. Biol.">
        <title>The Genome of the Foraminiferan Reticulomyxa filosa.</title>
        <authorList>
            <person name="Glockner G."/>
            <person name="Hulsmann N."/>
            <person name="Schleicher M."/>
            <person name="Noegel A.A."/>
            <person name="Eichinger L."/>
            <person name="Gallinger C."/>
            <person name="Pawlowski J."/>
            <person name="Sierra R."/>
            <person name="Euteneuer U."/>
            <person name="Pillet L."/>
            <person name="Moustafa A."/>
            <person name="Platzer M."/>
            <person name="Groth M."/>
            <person name="Szafranski K."/>
            <person name="Schliwa M."/>
        </authorList>
    </citation>
    <scope>NUCLEOTIDE SEQUENCE [LARGE SCALE GENOMIC DNA]</scope>
</reference>
<dbReference type="Proteomes" id="UP000023152">
    <property type="component" value="Unassembled WGS sequence"/>
</dbReference>
<evidence type="ECO:0000313" key="2">
    <source>
        <dbReference type="Proteomes" id="UP000023152"/>
    </source>
</evidence>